<dbReference type="Gene3D" id="3.40.50.10540">
    <property type="entry name" value="Crotonobetainyl-coa:carnitine coa-transferase, domain 1"/>
    <property type="match status" value="1"/>
</dbReference>
<evidence type="ECO:0000256" key="3">
    <source>
        <dbReference type="SAM" id="MobiDB-lite"/>
    </source>
</evidence>
<evidence type="ECO:0000313" key="5">
    <source>
        <dbReference type="WBParaSite" id="PSAMB.scaffold551size62451.g7009.t1"/>
    </source>
</evidence>
<keyword evidence="4" id="KW-1185">Reference proteome</keyword>
<name>A0A914WV92_9BILA</name>
<dbReference type="Gene3D" id="3.30.1540.10">
    <property type="entry name" value="formyl-coa transferase, domain 3"/>
    <property type="match status" value="1"/>
</dbReference>
<accession>A0A914WV92</accession>
<evidence type="ECO:0000256" key="1">
    <source>
        <dbReference type="ARBA" id="ARBA00008383"/>
    </source>
</evidence>
<organism evidence="4 5">
    <name type="scientific">Plectus sambesii</name>
    <dbReference type="NCBI Taxonomy" id="2011161"/>
    <lineage>
        <taxon>Eukaryota</taxon>
        <taxon>Metazoa</taxon>
        <taxon>Ecdysozoa</taxon>
        <taxon>Nematoda</taxon>
        <taxon>Chromadorea</taxon>
        <taxon>Plectida</taxon>
        <taxon>Plectina</taxon>
        <taxon>Plectoidea</taxon>
        <taxon>Plectidae</taxon>
        <taxon>Plectus</taxon>
    </lineage>
</organism>
<dbReference type="Proteomes" id="UP000887566">
    <property type="component" value="Unplaced"/>
</dbReference>
<proteinExistence type="inferred from homology"/>
<evidence type="ECO:0000313" key="4">
    <source>
        <dbReference type="Proteomes" id="UP000887566"/>
    </source>
</evidence>
<dbReference type="PANTHER" id="PTHR48207">
    <property type="entry name" value="SUCCINATE--HYDROXYMETHYLGLUTARATE COA-TRANSFERASE"/>
    <property type="match status" value="1"/>
</dbReference>
<protein>
    <submittedName>
        <fullName evidence="5">Uncharacterized protein</fullName>
    </submittedName>
</protein>
<dbReference type="GO" id="GO:0005739">
    <property type="term" value="C:mitochondrion"/>
    <property type="evidence" value="ECO:0007669"/>
    <property type="project" value="TreeGrafter"/>
</dbReference>
<dbReference type="SUPFAM" id="SSF89796">
    <property type="entry name" value="CoA-transferase family III (CaiB/BaiF)"/>
    <property type="match status" value="1"/>
</dbReference>
<reference evidence="5" key="1">
    <citation type="submission" date="2022-11" db="UniProtKB">
        <authorList>
            <consortium name="WormBaseParasite"/>
        </authorList>
    </citation>
    <scope>IDENTIFICATION</scope>
</reference>
<keyword evidence="2" id="KW-0808">Transferase</keyword>
<feature type="compositionally biased region" description="Basic and acidic residues" evidence="3">
    <location>
        <begin position="488"/>
        <end position="501"/>
    </location>
</feature>
<dbReference type="WBParaSite" id="PSAMB.scaffold551size62451.g7009.t1">
    <property type="protein sequence ID" value="PSAMB.scaffold551size62451.g7009.t1"/>
    <property type="gene ID" value="PSAMB.scaffold551size62451.g7009"/>
</dbReference>
<dbReference type="InterPro" id="IPR050483">
    <property type="entry name" value="CoA-transferase_III_domain"/>
</dbReference>
<dbReference type="AlphaFoldDB" id="A0A914WV92"/>
<dbReference type="InterPro" id="IPR023606">
    <property type="entry name" value="CoA-Trfase_III_dom_1_sf"/>
</dbReference>
<evidence type="ECO:0000256" key="2">
    <source>
        <dbReference type="ARBA" id="ARBA00022679"/>
    </source>
</evidence>
<comment type="similarity">
    <text evidence="1">Belongs to the CoA-transferase III family.</text>
</comment>
<sequence length="513" mass="55915">MASLASMITRQNYVVPIKVAKFDNIQQDEPLVAVTVSEANNLSSLGGVPASPPAATAAAHIQPVMAQKIAPLADIRILDFTRIIAGPFATMLLADLGAEVWKVERPKTGDDSRHFKPPSVNGESCYFMSFNRNKKSIVIDMKTKEGRKLIEQLAMKADVLVENFAPRTMDDNGLGYESLKRIAPHLIFCSISGYGPTGPLANRGGYDVVAAAIGGFLNITGPKDGEPVKAGIAVTDLMTAQYAHGAIMAALIHRQKTGKGQKIDCSLLATQIAALTNIGSGYLNTGKEPRKWGTDHETIVPYRGFETKDGKWLVVGAGNDRMWRQFCEVIGMPELIDQPDFSTNMERVKNRDTLVPILEDRFLTKTLDEWSKLFEPTTMPFGPVNDMRGAFSNPQVVHSDLVKEVDHPTAGKVKMTGPPVLFSESENSVRLAPPLLGQHTREILTTALGLGVDEISHLRSSGVIDFPDSDPKRPSSSAKGSLVANPADDLHRRAVRPDSIARKHPSRVRQRLN</sequence>
<dbReference type="InterPro" id="IPR003673">
    <property type="entry name" value="CoA-Trfase_fam_III"/>
</dbReference>
<feature type="compositionally biased region" description="Basic residues" evidence="3">
    <location>
        <begin position="502"/>
        <end position="513"/>
    </location>
</feature>
<dbReference type="Pfam" id="PF02515">
    <property type="entry name" value="CoA_transf_3"/>
    <property type="match status" value="1"/>
</dbReference>
<feature type="region of interest" description="Disordered" evidence="3">
    <location>
        <begin position="462"/>
        <end position="513"/>
    </location>
</feature>
<dbReference type="GO" id="GO:0047369">
    <property type="term" value="F:succinate-hydroxymethylglutarate CoA-transferase activity"/>
    <property type="evidence" value="ECO:0007669"/>
    <property type="project" value="TreeGrafter"/>
</dbReference>
<dbReference type="InterPro" id="IPR044855">
    <property type="entry name" value="CoA-Trfase_III_dom3_sf"/>
</dbReference>
<dbReference type="PANTHER" id="PTHR48207:SF3">
    <property type="entry name" value="SUCCINATE--HYDROXYMETHYLGLUTARATE COA-TRANSFERASE"/>
    <property type="match status" value="1"/>
</dbReference>